<accession>A0A235B470</accession>
<dbReference type="AlphaFoldDB" id="A0A235B470"/>
<keyword evidence="3" id="KW-1185">Reference proteome</keyword>
<proteinExistence type="predicted"/>
<comment type="caution">
    <text evidence="2">The sequence shown here is derived from an EMBL/GenBank/DDBJ whole genome shotgun (WGS) entry which is preliminary data.</text>
</comment>
<dbReference type="EMBL" id="NOWF01000009">
    <property type="protein sequence ID" value="OYD06707.1"/>
    <property type="molecule type" value="Genomic_DNA"/>
</dbReference>
<feature type="compositionally biased region" description="Basic and acidic residues" evidence="1">
    <location>
        <begin position="159"/>
        <end position="177"/>
    </location>
</feature>
<dbReference type="Proteomes" id="UP000215459">
    <property type="component" value="Unassembled WGS sequence"/>
</dbReference>
<name>A0A235B470_9BACL</name>
<reference evidence="2 3" key="1">
    <citation type="submission" date="2017-07" db="EMBL/GenBank/DDBJ databases">
        <title>The genome sequence of Paludifilum halophilum highlights mechanisms for microbial adaptation to high salt environemnts.</title>
        <authorList>
            <person name="Belbahri L."/>
        </authorList>
    </citation>
    <scope>NUCLEOTIDE SEQUENCE [LARGE SCALE GENOMIC DNA]</scope>
    <source>
        <strain evidence="2 3">DSM 102817</strain>
    </source>
</reference>
<gene>
    <name evidence="2" type="ORF">CHM34_14095</name>
</gene>
<evidence type="ECO:0000313" key="3">
    <source>
        <dbReference type="Proteomes" id="UP000215459"/>
    </source>
</evidence>
<protein>
    <submittedName>
        <fullName evidence="2">Uncharacterized protein</fullName>
    </submittedName>
</protein>
<evidence type="ECO:0000256" key="1">
    <source>
        <dbReference type="SAM" id="MobiDB-lite"/>
    </source>
</evidence>
<sequence>MFGYFSDILKGSDQAEGNQHFFQGGETMRKTGWILFLASFLFLAACQSNSAVQGDSKSNDSKDISFTAIEKADDFPLPKKAAKNPKQSREGRVYIMPSPPQEVKEAYILKLVEEGWAVYSGISPKAIHVYKDQANYDLFLTPVEKEKTKITLRPAETSLLDKLKKEDPEEEKLSQPE</sequence>
<feature type="region of interest" description="Disordered" evidence="1">
    <location>
        <begin position="156"/>
        <end position="177"/>
    </location>
</feature>
<evidence type="ECO:0000313" key="2">
    <source>
        <dbReference type="EMBL" id="OYD06707.1"/>
    </source>
</evidence>
<organism evidence="2 3">
    <name type="scientific">Paludifilum halophilum</name>
    <dbReference type="NCBI Taxonomy" id="1642702"/>
    <lineage>
        <taxon>Bacteria</taxon>
        <taxon>Bacillati</taxon>
        <taxon>Bacillota</taxon>
        <taxon>Bacilli</taxon>
        <taxon>Bacillales</taxon>
        <taxon>Thermoactinomycetaceae</taxon>
        <taxon>Paludifilum</taxon>
    </lineage>
</organism>